<accession>A0A5C3LTJ8</accession>
<feature type="compositionally biased region" description="Pro residues" evidence="1">
    <location>
        <begin position="620"/>
        <end position="630"/>
    </location>
</feature>
<dbReference type="STRING" id="68775.A0A5C3LTJ8"/>
<feature type="region of interest" description="Disordered" evidence="1">
    <location>
        <begin position="760"/>
        <end position="829"/>
    </location>
</feature>
<feature type="compositionally biased region" description="Basic and acidic residues" evidence="1">
    <location>
        <begin position="805"/>
        <end position="829"/>
    </location>
</feature>
<feature type="compositionally biased region" description="Acidic residues" evidence="1">
    <location>
        <begin position="788"/>
        <end position="804"/>
    </location>
</feature>
<dbReference type="Proteomes" id="UP000308652">
    <property type="component" value="Unassembled WGS sequence"/>
</dbReference>
<evidence type="ECO:0000256" key="1">
    <source>
        <dbReference type="SAM" id="MobiDB-lite"/>
    </source>
</evidence>
<name>A0A5C3LTJ8_9AGAR</name>
<feature type="compositionally biased region" description="Polar residues" evidence="1">
    <location>
        <begin position="664"/>
        <end position="715"/>
    </location>
</feature>
<dbReference type="AlphaFoldDB" id="A0A5C3LTJ8"/>
<feature type="compositionally biased region" description="Basic and acidic residues" evidence="1">
    <location>
        <begin position="760"/>
        <end position="783"/>
    </location>
</feature>
<dbReference type="EMBL" id="ML213623">
    <property type="protein sequence ID" value="TFK35288.1"/>
    <property type="molecule type" value="Genomic_DNA"/>
</dbReference>
<protein>
    <submittedName>
        <fullName evidence="2">Uncharacterized protein</fullName>
    </submittedName>
</protein>
<keyword evidence="3" id="KW-1185">Reference proteome</keyword>
<feature type="region of interest" description="Disordered" evidence="1">
    <location>
        <begin position="120"/>
        <end position="292"/>
    </location>
</feature>
<feature type="compositionally biased region" description="Polar residues" evidence="1">
    <location>
        <begin position="493"/>
        <end position="504"/>
    </location>
</feature>
<feature type="compositionally biased region" description="Low complexity" evidence="1">
    <location>
        <begin position="567"/>
        <end position="609"/>
    </location>
</feature>
<feature type="compositionally biased region" description="Low complexity" evidence="1">
    <location>
        <begin position="167"/>
        <end position="184"/>
    </location>
</feature>
<gene>
    <name evidence="2" type="ORF">BDQ12DRAFT_737708</name>
</gene>
<feature type="compositionally biased region" description="Polar residues" evidence="1">
    <location>
        <begin position="536"/>
        <end position="551"/>
    </location>
</feature>
<evidence type="ECO:0000313" key="2">
    <source>
        <dbReference type="EMBL" id="TFK35288.1"/>
    </source>
</evidence>
<feature type="region of interest" description="Disordered" evidence="1">
    <location>
        <begin position="352"/>
        <end position="715"/>
    </location>
</feature>
<feature type="compositionally biased region" description="Pro residues" evidence="1">
    <location>
        <begin position="277"/>
        <end position="287"/>
    </location>
</feature>
<organism evidence="2 3">
    <name type="scientific">Crucibulum laeve</name>
    <dbReference type="NCBI Taxonomy" id="68775"/>
    <lineage>
        <taxon>Eukaryota</taxon>
        <taxon>Fungi</taxon>
        <taxon>Dikarya</taxon>
        <taxon>Basidiomycota</taxon>
        <taxon>Agaricomycotina</taxon>
        <taxon>Agaricomycetes</taxon>
        <taxon>Agaricomycetidae</taxon>
        <taxon>Agaricales</taxon>
        <taxon>Agaricineae</taxon>
        <taxon>Nidulariaceae</taxon>
        <taxon>Crucibulum</taxon>
    </lineage>
</organism>
<dbReference type="OrthoDB" id="2553626at2759"/>
<evidence type="ECO:0000313" key="3">
    <source>
        <dbReference type="Proteomes" id="UP000308652"/>
    </source>
</evidence>
<sequence length="859" mass="93055">MRRLSLHASALNNAEYDLYSSSLDDIVADDERDTTADTAHDDAYYEQMVVGVREARAWLRGRYSHVPAATIDTILKYFSPTLGLTDTVTGGQFFAALRLVVHAESGKEVDRTLAFVQAHPASLPPSRPASPPKRQGELPPPMPQRRMTVESSALVSGSSITRASIMSDPSSSNPFSNNANADQQQPPPQHPSQRQEPSKSHNPFVKRQQLSSTRSDDGSSSRLPPLPPRKAAPPIPQHSQPLVPPPRHPRPHSQTRSKSPSKSPARPVLISSTSGPVPSPLPPPPNPKPKHITSNLIKQSLQASKAAQSLKRAEEQLEKERFMQVLKSSAVVSGAYSLAGARVRGSSVVIGTSISTAHRQRSPSPYKIGHSDTESSITSGSEEKAPPLPRRRATQRQVPSPPMSTSSLEQVALAGPAASFAPTSPPPMPTSSFPPGSSILAGSLFQLTSPFDPPAYHQGTSTPRPYHSQPNTANIFAQPSVGNPWRPLPEPPTTNESPHGSPSRRSVDLPSRGSLDLPSPPPTHPDRKPAPLGYHTPSNFESQRVNANLQSFEAIYGPRSTSPPPFSSSATSPFSPMTPSASSSFYPISTTPGTSVTPVTPTSADSPTARVFRSKSMHHPSPPLPPLPPPMRRKRPESVQVLGTGEVLFGGRPNLPSEGRATLSRHTSLSHNSSPGHRRSSLSQSITHSPSNQPVSSPHSQNYPHLHNHPQSQTHESPLNMVSIQRTLAGLQPKLESLQPKFDKARYKAEAGLSRRGFVREGHGRRAGDKEGLMDDELRRGDDNGVGMDDDSDGPGVDQDDDEDERWREDRERGRGRAFADQRERGGDDFWIRDHKAQGGVVQEKDNLKWPAGEGWAPL</sequence>
<feature type="compositionally biased region" description="Polar residues" evidence="1">
    <location>
        <begin position="395"/>
        <end position="409"/>
    </location>
</feature>
<feature type="compositionally biased region" description="Polar residues" evidence="1">
    <location>
        <begin position="149"/>
        <end position="164"/>
    </location>
</feature>
<proteinExistence type="predicted"/>
<reference evidence="2 3" key="1">
    <citation type="journal article" date="2019" name="Nat. Ecol. Evol.">
        <title>Megaphylogeny resolves global patterns of mushroom evolution.</title>
        <authorList>
            <person name="Varga T."/>
            <person name="Krizsan K."/>
            <person name="Foldi C."/>
            <person name="Dima B."/>
            <person name="Sanchez-Garcia M."/>
            <person name="Sanchez-Ramirez S."/>
            <person name="Szollosi G.J."/>
            <person name="Szarkandi J.G."/>
            <person name="Papp V."/>
            <person name="Albert L."/>
            <person name="Andreopoulos W."/>
            <person name="Angelini C."/>
            <person name="Antonin V."/>
            <person name="Barry K.W."/>
            <person name="Bougher N.L."/>
            <person name="Buchanan P."/>
            <person name="Buyck B."/>
            <person name="Bense V."/>
            <person name="Catcheside P."/>
            <person name="Chovatia M."/>
            <person name="Cooper J."/>
            <person name="Damon W."/>
            <person name="Desjardin D."/>
            <person name="Finy P."/>
            <person name="Geml J."/>
            <person name="Haridas S."/>
            <person name="Hughes K."/>
            <person name="Justo A."/>
            <person name="Karasinski D."/>
            <person name="Kautmanova I."/>
            <person name="Kiss B."/>
            <person name="Kocsube S."/>
            <person name="Kotiranta H."/>
            <person name="LaButti K.M."/>
            <person name="Lechner B.E."/>
            <person name="Liimatainen K."/>
            <person name="Lipzen A."/>
            <person name="Lukacs Z."/>
            <person name="Mihaltcheva S."/>
            <person name="Morgado L.N."/>
            <person name="Niskanen T."/>
            <person name="Noordeloos M.E."/>
            <person name="Ohm R.A."/>
            <person name="Ortiz-Santana B."/>
            <person name="Ovrebo C."/>
            <person name="Racz N."/>
            <person name="Riley R."/>
            <person name="Savchenko A."/>
            <person name="Shiryaev A."/>
            <person name="Soop K."/>
            <person name="Spirin V."/>
            <person name="Szebenyi C."/>
            <person name="Tomsovsky M."/>
            <person name="Tulloss R.E."/>
            <person name="Uehling J."/>
            <person name="Grigoriev I.V."/>
            <person name="Vagvolgyi C."/>
            <person name="Papp T."/>
            <person name="Martin F.M."/>
            <person name="Miettinen O."/>
            <person name="Hibbett D.S."/>
            <person name="Nagy L.G."/>
        </authorList>
    </citation>
    <scope>NUCLEOTIDE SEQUENCE [LARGE SCALE GENOMIC DNA]</scope>
    <source>
        <strain evidence="2 3">CBS 166.37</strain>
    </source>
</reference>
<feature type="compositionally biased region" description="Pro residues" evidence="1">
    <location>
        <begin position="122"/>
        <end position="131"/>
    </location>
</feature>
<feature type="compositionally biased region" description="Polar residues" evidence="1">
    <location>
        <begin position="458"/>
        <end position="481"/>
    </location>
</feature>
<feature type="compositionally biased region" description="Pro residues" evidence="1">
    <location>
        <begin position="224"/>
        <end position="246"/>
    </location>
</feature>